<evidence type="ECO:0000313" key="19">
    <source>
        <dbReference type="Proteomes" id="UP001043456"/>
    </source>
</evidence>
<evidence type="ECO:0000256" key="11">
    <source>
        <dbReference type="ARBA" id="ARBA00039108"/>
    </source>
</evidence>
<evidence type="ECO:0000256" key="16">
    <source>
        <dbReference type="SAM" id="MobiDB-lite"/>
    </source>
</evidence>
<keyword evidence="5" id="KW-0808">Transferase</keyword>
<evidence type="ECO:0000256" key="9">
    <source>
        <dbReference type="ARBA" id="ARBA00023316"/>
    </source>
</evidence>
<evidence type="ECO:0000256" key="2">
    <source>
        <dbReference type="ARBA" id="ARBA00004752"/>
    </source>
</evidence>
<keyword evidence="19" id="KW-1185">Reference proteome</keyword>
<dbReference type="EC" id="2.5.1.7" evidence="11"/>
<dbReference type="NCBIfam" id="TIGR01072">
    <property type="entry name" value="murA"/>
    <property type="match status" value="1"/>
</dbReference>
<dbReference type="GO" id="GO:0071555">
    <property type="term" value="P:cell wall organization"/>
    <property type="evidence" value="ECO:0007669"/>
    <property type="project" value="UniProtKB-KW"/>
</dbReference>
<keyword evidence="3" id="KW-0963">Cytoplasm</keyword>
<dbReference type="GO" id="GO:0005737">
    <property type="term" value="C:cytoplasm"/>
    <property type="evidence" value="ECO:0007669"/>
    <property type="project" value="UniProtKB-SubCell"/>
</dbReference>
<evidence type="ECO:0000256" key="12">
    <source>
        <dbReference type="ARBA" id="ARBA00039754"/>
    </source>
</evidence>
<dbReference type="PANTHER" id="PTHR43783">
    <property type="entry name" value="UDP-N-ACETYLGLUCOSAMINE 1-CARBOXYVINYLTRANSFERASE"/>
    <property type="match status" value="1"/>
</dbReference>
<comment type="catalytic activity">
    <reaction evidence="15">
        <text>phosphoenolpyruvate + UDP-N-acetyl-alpha-D-glucosamine = UDP-N-acetyl-3-O-(1-carboxyvinyl)-alpha-D-glucosamine + phosphate</text>
        <dbReference type="Rhea" id="RHEA:18681"/>
        <dbReference type="ChEBI" id="CHEBI:43474"/>
        <dbReference type="ChEBI" id="CHEBI:57705"/>
        <dbReference type="ChEBI" id="CHEBI:58702"/>
        <dbReference type="ChEBI" id="CHEBI:68483"/>
        <dbReference type="EC" id="2.5.1.7"/>
    </reaction>
</comment>
<evidence type="ECO:0000256" key="13">
    <source>
        <dbReference type="ARBA" id="ARBA00042443"/>
    </source>
</evidence>
<evidence type="ECO:0000256" key="1">
    <source>
        <dbReference type="ARBA" id="ARBA00004496"/>
    </source>
</evidence>
<dbReference type="InterPro" id="IPR005750">
    <property type="entry name" value="UDP_GlcNAc_COvinyl_MurA"/>
</dbReference>
<evidence type="ECO:0000313" key="18">
    <source>
        <dbReference type="EMBL" id="GIJ88630.1"/>
    </source>
</evidence>
<evidence type="ECO:0000256" key="5">
    <source>
        <dbReference type="ARBA" id="ARBA00022679"/>
    </source>
</evidence>
<evidence type="ECO:0000256" key="7">
    <source>
        <dbReference type="ARBA" id="ARBA00022984"/>
    </source>
</evidence>
<evidence type="ECO:0000256" key="14">
    <source>
        <dbReference type="ARBA" id="ARBA00042842"/>
    </source>
</evidence>
<dbReference type="OrthoDB" id="1718875at2759"/>
<dbReference type="NCBIfam" id="NF006873">
    <property type="entry name" value="PRK09369.1"/>
    <property type="match status" value="1"/>
</dbReference>
<feature type="region of interest" description="Disordered" evidence="16">
    <location>
        <begin position="448"/>
        <end position="472"/>
    </location>
</feature>
<keyword evidence="7" id="KW-0573">Peptidoglycan synthesis</keyword>
<dbReference type="AlphaFoldDB" id="A0A9P3EXA9"/>
<evidence type="ECO:0000256" key="6">
    <source>
        <dbReference type="ARBA" id="ARBA00022960"/>
    </source>
</evidence>
<keyword evidence="8" id="KW-0131">Cell cycle</keyword>
<comment type="subcellular location">
    <subcellularLocation>
        <location evidence="1">Cytoplasm</location>
    </subcellularLocation>
</comment>
<dbReference type="InterPro" id="IPR050068">
    <property type="entry name" value="MurA_subfamily"/>
</dbReference>
<evidence type="ECO:0000256" key="8">
    <source>
        <dbReference type="ARBA" id="ARBA00023306"/>
    </source>
</evidence>
<evidence type="ECO:0000256" key="10">
    <source>
        <dbReference type="ARBA" id="ARBA00038367"/>
    </source>
</evidence>
<dbReference type="GO" id="GO:0051301">
    <property type="term" value="P:cell division"/>
    <property type="evidence" value="ECO:0007669"/>
    <property type="project" value="UniProtKB-KW"/>
</dbReference>
<reference evidence="18 19" key="1">
    <citation type="submission" date="2018-10" db="EMBL/GenBank/DDBJ databases">
        <title>Pan-genome distribution and transcriptional activeness of fungal secondary metabolism genes in Aspergillus section Fumigati.</title>
        <authorList>
            <person name="Takahashi H."/>
            <person name="Umemura M."/>
            <person name="Ninomiya A."/>
            <person name="Kusuya Y."/>
            <person name="Urayama S."/>
            <person name="Shimizu M."/>
            <person name="Watanabe A."/>
            <person name="Kamei K."/>
            <person name="Yaguchi T."/>
            <person name="Hagiwara D."/>
        </authorList>
    </citation>
    <scope>NUCLEOTIDE SEQUENCE [LARGE SCALE GENOMIC DNA]</scope>
    <source>
        <strain evidence="18 19">IFM 55266</strain>
    </source>
</reference>
<feature type="compositionally biased region" description="Basic and acidic residues" evidence="16">
    <location>
        <begin position="453"/>
        <end position="472"/>
    </location>
</feature>
<protein>
    <recommendedName>
        <fullName evidence="12">UDP-N-acetylglucosamine 1-carboxyvinyltransferase</fullName>
        <ecNumber evidence="11">2.5.1.7</ecNumber>
    </recommendedName>
    <alternativeName>
        <fullName evidence="13">Enoylpyruvate transferase</fullName>
    </alternativeName>
    <alternativeName>
        <fullName evidence="14">UDP-N-acetylglucosamine enolpyruvyl transferase</fullName>
    </alternativeName>
</protein>
<dbReference type="InterPro" id="IPR013792">
    <property type="entry name" value="RNA3'P_cycl/enolpyr_Trfase_a/b"/>
</dbReference>
<organism evidence="18 19">
    <name type="scientific">Aspergillus pseudoviridinutans</name>
    <dbReference type="NCBI Taxonomy" id="1517512"/>
    <lineage>
        <taxon>Eukaryota</taxon>
        <taxon>Fungi</taxon>
        <taxon>Dikarya</taxon>
        <taxon>Ascomycota</taxon>
        <taxon>Pezizomycotina</taxon>
        <taxon>Eurotiomycetes</taxon>
        <taxon>Eurotiomycetidae</taxon>
        <taxon>Eurotiales</taxon>
        <taxon>Aspergillaceae</taxon>
        <taxon>Aspergillus</taxon>
        <taxon>Aspergillus subgen. Fumigati</taxon>
    </lineage>
</organism>
<dbReference type="GeneID" id="67006165"/>
<proteinExistence type="inferred from homology"/>
<dbReference type="InterPro" id="IPR001986">
    <property type="entry name" value="Enolpyruvate_Tfrase_dom"/>
</dbReference>
<keyword evidence="9" id="KW-0961">Cell wall biogenesis/degradation</keyword>
<dbReference type="SUPFAM" id="SSF55205">
    <property type="entry name" value="EPT/RTPC-like"/>
    <property type="match status" value="1"/>
</dbReference>
<dbReference type="GO" id="GO:0019277">
    <property type="term" value="P:UDP-N-acetylgalactosamine biosynthetic process"/>
    <property type="evidence" value="ECO:0007669"/>
    <property type="project" value="InterPro"/>
</dbReference>
<dbReference type="CDD" id="cd01555">
    <property type="entry name" value="UdpNAET"/>
    <property type="match status" value="1"/>
</dbReference>
<evidence type="ECO:0000256" key="15">
    <source>
        <dbReference type="ARBA" id="ARBA00047527"/>
    </source>
</evidence>
<accession>A0A9P3EXA9</accession>
<dbReference type="InterPro" id="IPR036968">
    <property type="entry name" value="Enolpyruvate_Tfrase_sf"/>
</dbReference>
<dbReference type="Pfam" id="PF00275">
    <property type="entry name" value="EPSP_synthase"/>
    <property type="match status" value="1"/>
</dbReference>
<evidence type="ECO:0000256" key="4">
    <source>
        <dbReference type="ARBA" id="ARBA00022618"/>
    </source>
</evidence>
<comment type="similarity">
    <text evidence="10">Belongs to the EPSP synthase family. MurA subfamily.</text>
</comment>
<dbReference type="GO" id="GO:0008760">
    <property type="term" value="F:UDP-N-acetylglucosamine 1-carboxyvinyltransferase activity"/>
    <property type="evidence" value="ECO:0007669"/>
    <property type="project" value="UniProtKB-EC"/>
</dbReference>
<sequence>MAHNLISIEGGRAVVGDVYISGSKNAGLPIMAASILAFGESTLERAPVLTDIENFASILRYLGGTVIWRSNSLRIDTMHMENRELPASLTRTLRASILVLRPLLARFGHAKISLPGGCTIGERPIDEHIRGLEKLGACIALTHRAIEARVPRTGLQGTVLQLRTPTVTGTMNLMLAACRARGVTHIRNAAREPEVVDLCHCLITMGMVIQGVGTEHLEIYGRDIPLHPYNYRVMDDRIEGGTFLILGAVAGNPLRIHGCREEHQTVLIEKLRTVGAHITIETPAIITIIKAGNPKAIDITTGPYPALSTDLQPQLMTLLSISQGVSRIHETVFERRFNHVAGLLAMGAKIHLVEQNAVIHGVGRLVASTVVATDLRAGASLVIAAISAEGVTIIRGLEHVEGGYERLQDKLIPAQSTSIVCTGLAESNLDLLAVNRLALREVGMNDRAGGKGGRKEGKRDETEDLHVDGLEF</sequence>
<comment type="pathway">
    <text evidence="2">Cell wall biogenesis; peptidoglycan biosynthesis.</text>
</comment>
<keyword evidence="6" id="KW-0133">Cell shape</keyword>
<dbReference type="Proteomes" id="UP001043456">
    <property type="component" value="Unassembled WGS sequence"/>
</dbReference>
<dbReference type="Gene3D" id="3.65.10.10">
    <property type="entry name" value="Enolpyruvate transferase domain"/>
    <property type="match status" value="2"/>
</dbReference>
<dbReference type="EMBL" id="BHVY01000005">
    <property type="protein sequence ID" value="GIJ88630.1"/>
    <property type="molecule type" value="Genomic_DNA"/>
</dbReference>
<gene>
    <name evidence="18" type="ORF">Asppvi_007555</name>
</gene>
<evidence type="ECO:0000256" key="3">
    <source>
        <dbReference type="ARBA" id="ARBA00022490"/>
    </source>
</evidence>
<comment type="caution">
    <text evidence="18">The sequence shown here is derived from an EMBL/GenBank/DDBJ whole genome shotgun (WGS) entry which is preliminary data.</text>
</comment>
<dbReference type="HAMAP" id="MF_00111">
    <property type="entry name" value="MurA"/>
    <property type="match status" value="1"/>
</dbReference>
<feature type="domain" description="Enolpyruvate transferase" evidence="17">
    <location>
        <begin position="9"/>
        <end position="411"/>
    </location>
</feature>
<evidence type="ECO:0000259" key="17">
    <source>
        <dbReference type="Pfam" id="PF00275"/>
    </source>
</evidence>
<dbReference type="RefSeq" id="XP_043159376.1">
    <property type="nucleotide sequence ID" value="XM_043303441.1"/>
</dbReference>
<dbReference type="GO" id="GO:0008360">
    <property type="term" value="P:regulation of cell shape"/>
    <property type="evidence" value="ECO:0007669"/>
    <property type="project" value="UniProtKB-KW"/>
</dbReference>
<name>A0A9P3EXA9_9EURO</name>
<keyword evidence="4" id="KW-0132">Cell division</keyword>
<dbReference type="PANTHER" id="PTHR43783:SF1">
    <property type="entry name" value="UDP-N-ACETYLGLUCOSAMINE 1-CARBOXYVINYLTRANSFERASE"/>
    <property type="match status" value="1"/>
</dbReference>